<protein>
    <recommendedName>
        <fullName evidence="3">Ligand-binding SRPBCC domain-containing protein</fullName>
    </recommendedName>
</protein>
<accession>A0ABT7XRY0</accession>
<dbReference type="InterPro" id="IPR023393">
    <property type="entry name" value="START-like_dom_sf"/>
</dbReference>
<comment type="caution">
    <text evidence="1">The sequence shown here is derived from an EMBL/GenBank/DDBJ whole genome shotgun (WGS) entry which is preliminary data.</text>
</comment>
<dbReference type="Proteomes" id="UP001168540">
    <property type="component" value="Unassembled WGS sequence"/>
</dbReference>
<evidence type="ECO:0000313" key="1">
    <source>
        <dbReference type="EMBL" id="MDN0076556.1"/>
    </source>
</evidence>
<organism evidence="1 2">
    <name type="scientific">Crenobacter oryzisoli</name>
    <dbReference type="NCBI Taxonomy" id="3056844"/>
    <lineage>
        <taxon>Bacteria</taxon>
        <taxon>Pseudomonadati</taxon>
        <taxon>Pseudomonadota</taxon>
        <taxon>Betaproteobacteria</taxon>
        <taxon>Neisseriales</taxon>
        <taxon>Neisseriaceae</taxon>
        <taxon>Crenobacter</taxon>
    </lineage>
</organism>
<dbReference type="Gene3D" id="3.30.530.20">
    <property type="match status" value="1"/>
</dbReference>
<dbReference type="EMBL" id="JAUEDK010000036">
    <property type="protein sequence ID" value="MDN0076556.1"/>
    <property type="molecule type" value="Genomic_DNA"/>
</dbReference>
<proteinExistence type="predicted"/>
<keyword evidence="2" id="KW-1185">Reference proteome</keyword>
<reference evidence="1" key="1">
    <citation type="submission" date="2023-06" db="EMBL/GenBank/DDBJ databases">
        <authorList>
            <person name="Zhang S."/>
        </authorList>
    </citation>
    <scope>NUCLEOTIDE SEQUENCE</scope>
    <source>
        <strain evidence="1">SG2303</strain>
    </source>
</reference>
<name>A0ABT7XRY0_9NEIS</name>
<evidence type="ECO:0000313" key="2">
    <source>
        <dbReference type="Proteomes" id="UP001168540"/>
    </source>
</evidence>
<gene>
    <name evidence="1" type="ORF">QU481_16945</name>
</gene>
<sequence length="155" mass="18111">MPHYGHFTLRQWLPAPPEAVWARVTTSAGINDELSPWFSMSLPAEALPAGEIRDLALGRCWLRLFGMLPIDYDRLFLVRLAPFGFDECSQMLTQRHWLHRRRLRALDGGTEVIDRIGFVPRLPSLLGLYRLILLAVFRWRHARLRRHFSVFPVPR</sequence>
<evidence type="ECO:0008006" key="3">
    <source>
        <dbReference type="Google" id="ProtNLM"/>
    </source>
</evidence>
<dbReference type="SUPFAM" id="SSF55961">
    <property type="entry name" value="Bet v1-like"/>
    <property type="match status" value="1"/>
</dbReference>
<dbReference type="RefSeq" id="WP_289831208.1">
    <property type="nucleotide sequence ID" value="NZ_JAUEDK010000036.1"/>
</dbReference>